<accession>A0A1F6BCX2</accession>
<dbReference type="InterPro" id="IPR013446">
    <property type="entry name" value="G1P_cyt_trans-like"/>
</dbReference>
<evidence type="ECO:0000259" key="1">
    <source>
        <dbReference type="Pfam" id="PF00483"/>
    </source>
</evidence>
<dbReference type="InterPro" id="IPR005835">
    <property type="entry name" value="NTP_transferase_dom"/>
</dbReference>
<dbReference type="Proteomes" id="UP000176228">
    <property type="component" value="Unassembled WGS sequence"/>
</dbReference>
<dbReference type="Gene3D" id="3.90.550.10">
    <property type="entry name" value="Spore Coat Polysaccharide Biosynthesis Protein SpsA, Chain A"/>
    <property type="match status" value="1"/>
</dbReference>
<proteinExistence type="predicted"/>
<dbReference type="SUPFAM" id="SSF53448">
    <property type="entry name" value="Nucleotide-diphospho-sugar transferases"/>
    <property type="match status" value="1"/>
</dbReference>
<dbReference type="EMBL" id="MFJU01000030">
    <property type="protein sequence ID" value="OGG34718.1"/>
    <property type="molecule type" value="Genomic_DNA"/>
</dbReference>
<reference evidence="2 3" key="1">
    <citation type="journal article" date="2016" name="Nat. Commun.">
        <title>Thousands of microbial genomes shed light on interconnected biogeochemical processes in an aquifer system.</title>
        <authorList>
            <person name="Anantharaman K."/>
            <person name="Brown C.T."/>
            <person name="Hug L.A."/>
            <person name="Sharon I."/>
            <person name="Castelle C.J."/>
            <person name="Probst A.J."/>
            <person name="Thomas B.C."/>
            <person name="Singh A."/>
            <person name="Wilkins M.J."/>
            <person name="Karaoz U."/>
            <person name="Brodie E.L."/>
            <person name="Williams K.H."/>
            <person name="Hubbard S.S."/>
            <person name="Banfield J.F."/>
        </authorList>
    </citation>
    <scope>NUCLEOTIDE SEQUENCE [LARGE SCALE GENOMIC DNA]</scope>
</reference>
<feature type="domain" description="Nucleotidyl transferase" evidence="1">
    <location>
        <begin position="4"/>
        <end position="230"/>
    </location>
</feature>
<dbReference type="GO" id="GO:0047343">
    <property type="term" value="F:glucose-1-phosphate cytidylyltransferase activity"/>
    <property type="evidence" value="ECO:0007669"/>
    <property type="project" value="InterPro"/>
</dbReference>
<evidence type="ECO:0000313" key="3">
    <source>
        <dbReference type="Proteomes" id="UP000176228"/>
    </source>
</evidence>
<organism evidence="2 3">
    <name type="scientific">Candidatus Gottesmanbacteria bacterium RIFCSPLOWO2_01_FULL_42_22</name>
    <dbReference type="NCBI Taxonomy" id="1798391"/>
    <lineage>
        <taxon>Bacteria</taxon>
        <taxon>Candidatus Gottesmaniibacteriota</taxon>
    </lineage>
</organism>
<evidence type="ECO:0000313" key="2">
    <source>
        <dbReference type="EMBL" id="OGG34718.1"/>
    </source>
</evidence>
<name>A0A1F6BCX2_9BACT</name>
<dbReference type="InterPro" id="IPR029044">
    <property type="entry name" value="Nucleotide-diphossugar_trans"/>
</dbReference>
<comment type="caution">
    <text evidence="2">The sequence shown here is derived from an EMBL/GenBank/DDBJ whole genome shotgun (WGS) entry which is preliminary data.</text>
</comment>
<dbReference type="PANTHER" id="PTHR47183">
    <property type="entry name" value="GLUCOSE-1-PHOSPHATE CYTIDYLYLTRANSFERASE-RELATED"/>
    <property type="match status" value="1"/>
</dbReference>
<gene>
    <name evidence="2" type="ORF">A2968_02870</name>
</gene>
<dbReference type="Pfam" id="PF00483">
    <property type="entry name" value="NTP_transferase"/>
    <property type="match status" value="1"/>
</dbReference>
<protein>
    <recommendedName>
        <fullName evidence="1">Nucleotidyl transferase domain-containing protein</fullName>
    </recommendedName>
</protein>
<dbReference type="STRING" id="1798391.A2968_02870"/>
<dbReference type="AlphaFoldDB" id="A0A1F6BCX2"/>
<sequence>MPVVILCGGAGTRLKEETEFKPKPMVLIGEKPILWHIMKIYAHHGFNRFIIALGYKGEMIKDYFLNQDYFMHDFNLNTATGKTRIFRSKKINSDNFQITFIDTGIETLTGERVMRVKEYIKEDQFMVTYGDGVGNINIRKLYTYHNRMKLTGTITGVHPTIRWGLIRSNRDNLITSFQQKPIYNQYVNGGFMIFNRKFFDYLDEKEWLEDTLAKLVKKRELALYIHDDFWFAMDTYREVNMLNTMWENKPAWKVWKG</sequence>
<dbReference type="PANTHER" id="PTHR47183:SF2">
    <property type="entry name" value="GLUCOSE-1-PHOSPHATE CYTIDYLYLTRANSFERASE-RELATED"/>
    <property type="match status" value="1"/>
</dbReference>